<evidence type="ECO:0000313" key="2">
    <source>
        <dbReference type="EMBL" id="SUV28610.1"/>
    </source>
</evidence>
<dbReference type="Gene3D" id="3.90.1580.10">
    <property type="entry name" value="paralog of FGE (formylglycine-generating enzyme)"/>
    <property type="match status" value="1"/>
</dbReference>
<keyword evidence="2" id="KW-0808">Transferase</keyword>
<dbReference type="InterPro" id="IPR005532">
    <property type="entry name" value="SUMF_dom"/>
</dbReference>
<dbReference type="InterPro" id="IPR042095">
    <property type="entry name" value="SUMF_sf"/>
</dbReference>
<sequence length="685" mass="74991">MKKIFILFAVGMFLHVFSSCQDEKNVEDLIVTAKLSEIEHSSAIGGGFVTTGGDVFEMGVCFSKDNSLPTIINDTVRARNTKKGAFACQIVNLAPNTEYNVRAYIKVVSGFKYGDVVTFVTAREPGVPEIGVITLKEFSENSAVLSCPITFNGGLKGEDIVKGVVYTTNRQALPERDIDLASENVDDKLYYVHTTEKMNPKDSVFTVSIQSLLPKTTYYCKAFIKNDFGTGFSEEFSFETQEKLTPLVSITQFDEKEMVSYTSVKGYGNLAYEGASDVIEKGFCAGTSDKANEAKLRVVADNTDLGDYDLVLEGLQPNTIYYMWSYAKNGNGIAYSEEPVSFKTLPISEPVIESAPYAMDMTMLQGSSNSVNVSANIIRTGGSNITEKGFCYADVPEPTISSQKIIISGTALGEISTTITNLSSGKVYYVRPYAVNAVTGVGYGEAITFKIPDLSELVYIPGATYSPKCLKVTDTSLSDFYVAKFEVTTDEFAEFLTAYGATGDNFNTHINSDFPNKPLIVYNPDTNPVQASFQYHAVSNTWSAAEGRSGKAAGFISWYGAYEYAKWRGGMIPPAAYWEYAAIGGGSSSGFKYSGSNNVLEVGWTDGAALEAPGLKKENELGIFDMTGNTWEWINETRDDVTGYRKGGSINEKSNSKHLLVTNTVSTMNRVSPNWNMGFRYFRIK</sequence>
<dbReference type="PANTHER" id="PTHR23150:SF19">
    <property type="entry name" value="FORMYLGLYCINE-GENERATING ENZYME"/>
    <property type="match status" value="1"/>
</dbReference>
<dbReference type="AlphaFoldDB" id="A0A380YKZ3"/>
<dbReference type="PROSITE" id="PS51257">
    <property type="entry name" value="PROKAR_LIPOPROTEIN"/>
    <property type="match status" value="1"/>
</dbReference>
<dbReference type="STRING" id="483216.BACEGG_01416"/>
<dbReference type="Proteomes" id="UP000254424">
    <property type="component" value="Unassembled WGS sequence"/>
</dbReference>
<dbReference type="PANTHER" id="PTHR23150">
    <property type="entry name" value="SULFATASE MODIFYING FACTOR 1, 2"/>
    <property type="match status" value="1"/>
</dbReference>
<dbReference type="RefSeq" id="WP_004289713.1">
    <property type="nucleotide sequence ID" value="NZ_CABKNQ010000019.1"/>
</dbReference>
<name>A0A380YKZ3_9BACE</name>
<dbReference type="PROSITE" id="PS50853">
    <property type="entry name" value="FN3"/>
    <property type="match status" value="1"/>
</dbReference>
<dbReference type="GeneID" id="93070502"/>
<dbReference type="SUPFAM" id="SSF56436">
    <property type="entry name" value="C-type lectin-like"/>
    <property type="match status" value="1"/>
</dbReference>
<evidence type="ECO:0000259" key="1">
    <source>
        <dbReference type="PROSITE" id="PS50853"/>
    </source>
</evidence>
<dbReference type="GO" id="GO:0004674">
    <property type="term" value="F:protein serine/threonine kinase activity"/>
    <property type="evidence" value="ECO:0007669"/>
    <property type="project" value="UniProtKB-EC"/>
</dbReference>
<dbReference type="InterPro" id="IPR003961">
    <property type="entry name" value="FN3_dom"/>
</dbReference>
<dbReference type="Pfam" id="PF03781">
    <property type="entry name" value="FGE-sulfatase"/>
    <property type="match status" value="1"/>
</dbReference>
<protein>
    <submittedName>
        <fullName evidence="2">Fibronectin type III</fullName>
        <ecNumber evidence="2">2.7.11.1</ecNumber>
    </submittedName>
</protein>
<dbReference type="OrthoDB" id="9768004at2"/>
<evidence type="ECO:0000313" key="3">
    <source>
        <dbReference type="Proteomes" id="UP000254424"/>
    </source>
</evidence>
<dbReference type="InterPro" id="IPR016187">
    <property type="entry name" value="CTDL_fold"/>
</dbReference>
<dbReference type="GO" id="GO:0120147">
    <property type="term" value="F:formylglycine-generating oxidase activity"/>
    <property type="evidence" value="ECO:0007669"/>
    <property type="project" value="TreeGrafter"/>
</dbReference>
<dbReference type="EMBL" id="UFSX01000001">
    <property type="protein sequence ID" value="SUV28610.1"/>
    <property type="molecule type" value="Genomic_DNA"/>
</dbReference>
<accession>A0A380YKZ3</accession>
<feature type="domain" description="Fibronectin type-III" evidence="1">
    <location>
        <begin position="355"/>
        <end position="454"/>
    </location>
</feature>
<dbReference type="InterPro" id="IPR036116">
    <property type="entry name" value="FN3_sf"/>
</dbReference>
<organism evidence="2 3">
    <name type="scientific">Bacteroides eggerthii</name>
    <dbReference type="NCBI Taxonomy" id="28111"/>
    <lineage>
        <taxon>Bacteria</taxon>
        <taxon>Pseudomonadati</taxon>
        <taxon>Bacteroidota</taxon>
        <taxon>Bacteroidia</taxon>
        <taxon>Bacteroidales</taxon>
        <taxon>Bacteroidaceae</taxon>
        <taxon>Bacteroides</taxon>
    </lineage>
</organism>
<dbReference type="EC" id="2.7.11.1" evidence="2"/>
<reference evidence="2 3" key="1">
    <citation type="submission" date="2018-06" db="EMBL/GenBank/DDBJ databases">
        <authorList>
            <consortium name="Pathogen Informatics"/>
            <person name="Doyle S."/>
        </authorList>
    </citation>
    <scope>NUCLEOTIDE SEQUENCE [LARGE SCALE GENOMIC DNA]</scope>
    <source>
        <strain evidence="2 3">NCTC11155</strain>
    </source>
</reference>
<gene>
    <name evidence="2" type="primary">pkn1_1</name>
    <name evidence="2" type="ORF">NCTC11155_00561</name>
</gene>
<dbReference type="InterPro" id="IPR051043">
    <property type="entry name" value="Sulfatase_Mod_Factor_Kinase"/>
</dbReference>
<dbReference type="SUPFAM" id="SSF49265">
    <property type="entry name" value="Fibronectin type III"/>
    <property type="match status" value="1"/>
</dbReference>
<proteinExistence type="predicted"/>